<sequence>MHITHLYLNGVGPLTHSHLDLRDDWRGGAHSQVLLTGPNGCGKSTVLRAIAMLWEAAGWWLEHRKHLPAKHVASVWLQRWQGVAVIVNKLEPFTTEPVGLVFGAASWVDELLKKHPDVQWLGESFEHTNSSKIVKRSLLLSEVHWLDKLTEQRRRMLLSYDKVDVPNLIYLDAEERRWVNPRRNVGSPEPDLLSQRWLTRYQVSEDWKGQLEPSLIALKTTQLHKFHEVLRNLNLFLQGKEIEPDMVPGENRLSVKIKEVRGARHSLDELSAGEHQVLILVYLISRWLQPGGIVLIDEPDLYLHPSLVSGLLANLEKLVADKQGQLIVTSHCVDIWLRYEQQGLRIELQGEQA</sequence>
<evidence type="ECO:0000259" key="1">
    <source>
        <dbReference type="SMART" id="SM00382"/>
    </source>
</evidence>
<name>A0AAX3NNY1_9GAMM</name>
<gene>
    <name evidence="2" type="ORF">PYU98_18215</name>
</gene>
<dbReference type="RefSeq" id="WP_236274783.1">
    <property type="nucleotide sequence ID" value="NZ_CP118988.1"/>
</dbReference>
<evidence type="ECO:0000313" key="3">
    <source>
        <dbReference type="Proteomes" id="UP001213721"/>
    </source>
</evidence>
<evidence type="ECO:0000313" key="2">
    <source>
        <dbReference type="EMBL" id="WED75823.1"/>
    </source>
</evidence>
<accession>A0AAX3NNY1</accession>
<dbReference type="AlphaFoldDB" id="A0AAX3NNY1"/>
<dbReference type="InterPro" id="IPR027417">
    <property type="entry name" value="P-loop_NTPase"/>
</dbReference>
<dbReference type="Gene3D" id="3.40.50.300">
    <property type="entry name" value="P-loop containing nucleotide triphosphate hydrolases"/>
    <property type="match status" value="2"/>
</dbReference>
<dbReference type="InterPro" id="IPR038734">
    <property type="entry name" value="YhaN_AAA"/>
</dbReference>
<dbReference type="PANTHER" id="PTHR43581">
    <property type="entry name" value="ATP/GTP PHOSPHATASE"/>
    <property type="match status" value="1"/>
</dbReference>
<proteinExistence type="predicted"/>
<reference evidence="2" key="1">
    <citation type="submission" date="2023-02" db="EMBL/GenBank/DDBJ databases">
        <title>The sequence of Aeromonas allosaccharophila K520.</title>
        <authorList>
            <person name="Luo X."/>
        </authorList>
    </citation>
    <scope>NUCLEOTIDE SEQUENCE</scope>
    <source>
        <strain evidence="2">K520</strain>
    </source>
</reference>
<dbReference type="PANTHER" id="PTHR43581:SF2">
    <property type="entry name" value="EXCINUCLEASE ATPASE SUBUNIT"/>
    <property type="match status" value="1"/>
</dbReference>
<dbReference type="InterPro" id="IPR051396">
    <property type="entry name" value="Bact_Antivir_Def_Nuclease"/>
</dbReference>
<dbReference type="GO" id="GO:0016887">
    <property type="term" value="F:ATP hydrolysis activity"/>
    <property type="evidence" value="ECO:0007669"/>
    <property type="project" value="InterPro"/>
</dbReference>
<dbReference type="GO" id="GO:0005524">
    <property type="term" value="F:ATP binding"/>
    <property type="evidence" value="ECO:0007669"/>
    <property type="project" value="InterPro"/>
</dbReference>
<dbReference type="Pfam" id="PF13514">
    <property type="entry name" value="AAA_27"/>
    <property type="match status" value="1"/>
</dbReference>
<dbReference type="InterPro" id="IPR003959">
    <property type="entry name" value="ATPase_AAA_core"/>
</dbReference>
<dbReference type="SUPFAM" id="SSF52540">
    <property type="entry name" value="P-loop containing nucleoside triphosphate hydrolases"/>
    <property type="match status" value="1"/>
</dbReference>
<dbReference type="EMBL" id="CP118988">
    <property type="protein sequence ID" value="WED75823.1"/>
    <property type="molecule type" value="Genomic_DNA"/>
</dbReference>
<organism evidence="2 3">
    <name type="scientific">Aeromonas allosaccharophila</name>
    <dbReference type="NCBI Taxonomy" id="656"/>
    <lineage>
        <taxon>Bacteria</taxon>
        <taxon>Pseudomonadati</taxon>
        <taxon>Pseudomonadota</taxon>
        <taxon>Gammaproteobacteria</taxon>
        <taxon>Aeromonadales</taxon>
        <taxon>Aeromonadaceae</taxon>
        <taxon>Aeromonas</taxon>
    </lineage>
</organism>
<feature type="domain" description="AAA+ ATPase" evidence="1">
    <location>
        <begin position="29"/>
        <end position="347"/>
    </location>
</feature>
<dbReference type="Proteomes" id="UP001213721">
    <property type="component" value="Chromosome"/>
</dbReference>
<dbReference type="InterPro" id="IPR003593">
    <property type="entry name" value="AAA+_ATPase"/>
</dbReference>
<protein>
    <submittedName>
        <fullName evidence="2">AAA family ATPase</fullName>
    </submittedName>
</protein>
<dbReference type="Pfam" id="PF13304">
    <property type="entry name" value="AAA_21"/>
    <property type="match status" value="1"/>
</dbReference>
<dbReference type="SMART" id="SM00382">
    <property type="entry name" value="AAA"/>
    <property type="match status" value="1"/>
</dbReference>